<evidence type="ECO:0000313" key="10">
    <source>
        <dbReference type="EMBL" id="CAD7641807.1"/>
    </source>
</evidence>
<evidence type="ECO:0000313" key="11">
    <source>
        <dbReference type="Proteomes" id="UP000728032"/>
    </source>
</evidence>
<dbReference type="PANTHER" id="PTHR43918:SF4">
    <property type="entry name" value="CARBOXYLIC ESTER HYDROLASE"/>
    <property type="match status" value="1"/>
</dbReference>
<dbReference type="GO" id="GO:0005886">
    <property type="term" value="C:plasma membrane"/>
    <property type="evidence" value="ECO:0007669"/>
    <property type="project" value="TreeGrafter"/>
</dbReference>
<evidence type="ECO:0000256" key="3">
    <source>
        <dbReference type="ARBA" id="ARBA00022801"/>
    </source>
</evidence>
<evidence type="ECO:0000256" key="7">
    <source>
        <dbReference type="PIRSR" id="PIRSR600997-1"/>
    </source>
</evidence>
<dbReference type="Pfam" id="PF00135">
    <property type="entry name" value="COesterase"/>
    <property type="match status" value="1"/>
</dbReference>
<name>A0A7R9QDN4_9ACAR</name>
<feature type="active site" description="Acyl-ester intermediate" evidence="7">
    <location>
        <position position="161"/>
    </location>
</feature>
<dbReference type="SUPFAM" id="SSF53474">
    <property type="entry name" value="alpha/beta-Hydrolases"/>
    <property type="match status" value="1"/>
</dbReference>
<feature type="active site" description="Charge relay system" evidence="7">
    <location>
        <position position="383"/>
    </location>
</feature>
<dbReference type="GO" id="GO:0005615">
    <property type="term" value="C:extracellular space"/>
    <property type="evidence" value="ECO:0007669"/>
    <property type="project" value="TreeGrafter"/>
</dbReference>
<dbReference type="PANTHER" id="PTHR43918">
    <property type="entry name" value="ACETYLCHOLINESTERASE"/>
    <property type="match status" value="1"/>
</dbReference>
<evidence type="ECO:0000259" key="9">
    <source>
        <dbReference type="Pfam" id="PF00135"/>
    </source>
</evidence>
<dbReference type="GO" id="GO:0003990">
    <property type="term" value="F:acetylcholinesterase activity"/>
    <property type="evidence" value="ECO:0007669"/>
    <property type="project" value="UniProtKB-EC"/>
</dbReference>
<dbReference type="PRINTS" id="PR00878">
    <property type="entry name" value="CHOLNESTRASE"/>
</dbReference>
<evidence type="ECO:0000256" key="6">
    <source>
        <dbReference type="ARBA" id="ARBA00048484"/>
    </source>
</evidence>
<dbReference type="Gene3D" id="3.40.50.1820">
    <property type="entry name" value="alpha/beta hydrolase"/>
    <property type="match status" value="1"/>
</dbReference>
<comment type="catalytic activity">
    <reaction evidence="6">
        <text>acetylcholine + H2O = choline + acetate + H(+)</text>
        <dbReference type="Rhea" id="RHEA:17561"/>
        <dbReference type="ChEBI" id="CHEBI:15354"/>
        <dbReference type="ChEBI" id="CHEBI:15355"/>
        <dbReference type="ChEBI" id="CHEBI:15377"/>
        <dbReference type="ChEBI" id="CHEBI:15378"/>
        <dbReference type="ChEBI" id="CHEBI:30089"/>
        <dbReference type="EC" id="3.1.1.7"/>
    </reaction>
</comment>
<dbReference type="InterPro" id="IPR050654">
    <property type="entry name" value="AChE-related_enzymes"/>
</dbReference>
<reference evidence="10" key="1">
    <citation type="submission" date="2020-11" db="EMBL/GenBank/DDBJ databases">
        <authorList>
            <person name="Tran Van P."/>
        </authorList>
    </citation>
    <scope>NUCLEOTIDE SEQUENCE</scope>
</reference>
<keyword evidence="3 8" id="KW-0378">Hydrolase</keyword>
<gene>
    <name evidence="10" type="ORF">ONB1V03_LOCUS3272</name>
</gene>
<keyword evidence="11" id="KW-1185">Reference proteome</keyword>
<feature type="domain" description="Carboxylesterase type B" evidence="9">
    <location>
        <begin position="33"/>
        <end position="437"/>
    </location>
</feature>
<dbReference type="InterPro" id="IPR019826">
    <property type="entry name" value="Carboxylesterase_B_AS"/>
</dbReference>
<evidence type="ECO:0000256" key="8">
    <source>
        <dbReference type="RuleBase" id="RU361235"/>
    </source>
</evidence>
<evidence type="ECO:0000256" key="1">
    <source>
        <dbReference type="ARBA" id="ARBA00005964"/>
    </source>
</evidence>
<accession>A0A7R9QDN4</accession>
<dbReference type="EMBL" id="OC915748">
    <property type="protein sequence ID" value="CAD7641807.1"/>
    <property type="molecule type" value="Genomic_DNA"/>
</dbReference>
<keyword evidence="2" id="KW-0719">Serine esterase</keyword>
<dbReference type="Proteomes" id="UP000728032">
    <property type="component" value="Unassembled WGS sequence"/>
</dbReference>
<proteinExistence type="inferred from homology"/>
<dbReference type="EMBL" id="CAJPVJ010000923">
    <property type="protein sequence ID" value="CAG2163707.1"/>
    <property type="molecule type" value="Genomic_DNA"/>
</dbReference>
<protein>
    <recommendedName>
        <fullName evidence="8">Carboxylic ester hydrolase</fullName>
        <ecNumber evidence="8">3.1.1.-</ecNumber>
    </recommendedName>
</protein>
<dbReference type="OrthoDB" id="19653at2759"/>
<evidence type="ECO:0000256" key="5">
    <source>
        <dbReference type="ARBA" id="ARBA00023180"/>
    </source>
</evidence>
<dbReference type="GO" id="GO:0019695">
    <property type="term" value="P:choline metabolic process"/>
    <property type="evidence" value="ECO:0007669"/>
    <property type="project" value="TreeGrafter"/>
</dbReference>
<keyword evidence="4" id="KW-1015">Disulfide bond</keyword>
<evidence type="ECO:0000256" key="4">
    <source>
        <dbReference type="ARBA" id="ARBA00023157"/>
    </source>
</evidence>
<dbReference type="PROSITE" id="PS00122">
    <property type="entry name" value="CARBOXYLESTERASE_B_1"/>
    <property type="match status" value="1"/>
</dbReference>
<dbReference type="GO" id="GO:0006581">
    <property type="term" value="P:acetylcholine catabolic process"/>
    <property type="evidence" value="ECO:0007669"/>
    <property type="project" value="TreeGrafter"/>
</dbReference>
<dbReference type="InterPro" id="IPR029058">
    <property type="entry name" value="AB_hydrolase_fold"/>
</dbReference>
<dbReference type="EC" id="3.1.1.-" evidence="8"/>
<comment type="similarity">
    <text evidence="1 8">Belongs to the type-B carboxylesterase/lipase family.</text>
</comment>
<sequence>MELSLYFKVNVLYFNLSGVHQHGSSSLGSGHLTDIIDATKKKTSCLGGDQPTSENCLYVNIWAPHNITTLKPVMFWIYGGGFRGGSIFSDMYNGKSLASYDVVYVAVDYRLGSLGFLYGGDDEETPGNLGLLDQLEGLKWVRENIHLFGGDKDKITIFGQSAGSISVSALVLSPLAKGLFARAILESGAQLHNRKETHTKAQALVEAKEMAKHFKCTDDKTWLECLRKVDANEIHAYTQLTVGPLVGTAYLPLTAQEAFKDGKYNTDVDLIAGVTRNEGSSQIKGNMTEEVFINAIKGRNFGDISLGEVLAFYLKDVKKDDYAAYRWAYYDLNGDMGLKCSTYLFAKQVAQHSTTRNVYFYELTYQSGGHLQGCDEQTMGICHGSDLEFVFYRTGATPQLDLPFSKEWMSYWTNFAKTGVPTTDAKWPKLVNKAEEYKISRFKDMNPYDFSKILVDPFKRACDEFWGKYFE</sequence>
<dbReference type="InterPro" id="IPR002018">
    <property type="entry name" value="CarbesteraseB"/>
</dbReference>
<dbReference type="AlphaFoldDB" id="A0A7R9QDN4"/>
<keyword evidence="5" id="KW-0325">Glycoprotein</keyword>
<dbReference type="InterPro" id="IPR000997">
    <property type="entry name" value="Cholinesterase"/>
</dbReference>
<feature type="active site" description="Charge relay system" evidence="7">
    <location>
        <position position="278"/>
    </location>
</feature>
<organism evidence="10">
    <name type="scientific">Oppiella nova</name>
    <dbReference type="NCBI Taxonomy" id="334625"/>
    <lineage>
        <taxon>Eukaryota</taxon>
        <taxon>Metazoa</taxon>
        <taxon>Ecdysozoa</taxon>
        <taxon>Arthropoda</taxon>
        <taxon>Chelicerata</taxon>
        <taxon>Arachnida</taxon>
        <taxon>Acari</taxon>
        <taxon>Acariformes</taxon>
        <taxon>Sarcoptiformes</taxon>
        <taxon>Oribatida</taxon>
        <taxon>Brachypylina</taxon>
        <taxon>Oppioidea</taxon>
        <taxon>Oppiidae</taxon>
        <taxon>Oppiella</taxon>
    </lineage>
</organism>
<evidence type="ECO:0000256" key="2">
    <source>
        <dbReference type="ARBA" id="ARBA00022487"/>
    </source>
</evidence>